<dbReference type="InterPro" id="IPR042081">
    <property type="entry name" value="RNA_2'-PTrans_C"/>
</dbReference>
<dbReference type="GO" id="GO:0000215">
    <property type="term" value="F:tRNA 2'-phosphotransferase activity"/>
    <property type="evidence" value="ECO:0007669"/>
    <property type="project" value="TreeGrafter"/>
</dbReference>
<sequence length="185" mass="21625">MNKQKFYTNLSKEVSYALRHAPWEYELELDENGWVSVEQLLHALHQSIEWSDVKIEDLKIMIEKSEKKRHELKENKIRALYGHSIPMKIVKEEGVPPKFLYHGTSPRFLNSIELNGLSPMSRQYVHLSEDIVTAELVGKRKDKHPIILEVNTEKAREEGVKFYLGNEKVWLADEIPSEFIAINKN</sequence>
<accession>A0A2B6F6Z8</accession>
<comment type="caution">
    <text evidence="6">The sequence shown here is derived from an EMBL/GenBank/DDBJ whole genome shotgun (WGS) entry which is preliminary data.</text>
</comment>
<dbReference type="Gene3D" id="3.20.170.30">
    <property type="match status" value="1"/>
</dbReference>
<reference evidence="7" key="2">
    <citation type="submission" date="2015-04" db="EMBL/GenBank/DDBJ databases">
        <title>Draft Genome Sequences of Eight Spore-Forming Food Isolates of Bacillus cereus Genome sequencing.</title>
        <authorList>
            <person name="Krawcyk A.O."/>
            <person name="de Jong A."/>
            <person name="Eijlander R.T."/>
            <person name="Berendsen E.M."/>
            <person name="Holsappel S."/>
            <person name="Wells-Bennik M."/>
            <person name="Kuipers O.P."/>
        </authorList>
    </citation>
    <scope>NUCLEOTIDE SEQUENCE [LARGE SCALE GENOMIC DNA]</scope>
    <source>
        <strain evidence="7">B4147</strain>
    </source>
</reference>
<name>A0A0G8C129_9BACI</name>
<dbReference type="Pfam" id="PF01885">
    <property type="entry name" value="PTS_2-RNA"/>
    <property type="match status" value="1"/>
</dbReference>
<evidence type="ECO:0000313" key="7">
    <source>
        <dbReference type="Proteomes" id="UP000035350"/>
    </source>
</evidence>
<dbReference type="Gene3D" id="1.10.10.970">
    <property type="entry name" value="RNA 2'-phosphotransferase, Tpt1/KptA family, N-terminal domain"/>
    <property type="match status" value="1"/>
</dbReference>
<evidence type="ECO:0000256" key="1">
    <source>
        <dbReference type="ARBA" id="ARBA00009836"/>
    </source>
</evidence>
<evidence type="ECO:0000256" key="4">
    <source>
        <dbReference type="ARBA" id="ARBA00025212"/>
    </source>
</evidence>
<evidence type="ECO:0000256" key="3">
    <source>
        <dbReference type="ARBA" id="ARBA00023027"/>
    </source>
</evidence>
<dbReference type="GO" id="GO:0006388">
    <property type="term" value="P:tRNA splicing, via endonucleolytic cleavage and ligation"/>
    <property type="evidence" value="ECO:0007669"/>
    <property type="project" value="UniProtKB-UniRule"/>
</dbReference>
<comment type="similarity">
    <text evidence="1 5">Belongs to the KptA/TPT1 family.</text>
</comment>
<dbReference type="RefSeq" id="WP_001041378.1">
    <property type="nucleotide sequence ID" value="NZ_CM000718.1"/>
</dbReference>
<dbReference type="PANTHER" id="PTHR12684">
    <property type="entry name" value="PUTATIVE PHOSPHOTRANSFERASE"/>
    <property type="match status" value="1"/>
</dbReference>
<reference evidence="6 7" key="1">
    <citation type="journal article" date="2015" name="Genome Announc.">
        <title>Next-Generation Whole-Genome Sequencing of Eight Strains of Bacillus cereus, Isolated from Food.</title>
        <authorList>
            <person name="Krawczyk A.O."/>
            <person name="de Jong A."/>
            <person name="Eijlander R.T."/>
            <person name="Berendsen E.M."/>
            <person name="Holsappel S."/>
            <person name="Wells-Bennik M.H."/>
            <person name="Kuipers O.P."/>
        </authorList>
    </citation>
    <scope>NUCLEOTIDE SEQUENCE [LARGE SCALE GENOMIC DNA]</scope>
    <source>
        <strain evidence="6 7">B4147</strain>
    </source>
</reference>
<gene>
    <name evidence="5" type="primary">kptA</name>
    <name evidence="6" type="ORF">B4147_2686</name>
</gene>
<evidence type="ECO:0000256" key="2">
    <source>
        <dbReference type="ARBA" id="ARBA00022679"/>
    </source>
</evidence>
<organism evidence="6 7">
    <name type="scientific">Bacillus wiedmannii</name>
    <dbReference type="NCBI Taxonomy" id="1890302"/>
    <lineage>
        <taxon>Bacteria</taxon>
        <taxon>Bacillati</taxon>
        <taxon>Bacillota</taxon>
        <taxon>Bacilli</taxon>
        <taxon>Bacillales</taxon>
        <taxon>Bacillaceae</taxon>
        <taxon>Bacillus</taxon>
        <taxon>Bacillus cereus group</taxon>
    </lineage>
</organism>
<dbReference type="EC" id="2.7.1.-" evidence="5"/>
<dbReference type="InterPro" id="IPR002745">
    <property type="entry name" value="Ptrans_KptA/Tpt1"/>
</dbReference>
<dbReference type="HAMAP" id="MF_00299">
    <property type="entry name" value="KptA"/>
    <property type="match status" value="1"/>
</dbReference>
<dbReference type="PATRIC" id="fig|1396.433.peg.5421"/>
<evidence type="ECO:0000313" key="6">
    <source>
        <dbReference type="EMBL" id="KKZ93450.1"/>
    </source>
</evidence>
<dbReference type="AlphaFoldDB" id="A0A0G8C129"/>
<dbReference type="Proteomes" id="UP000035350">
    <property type="component" value="Unassembled WGS sequence"/>
</dbReference>
<keyword evidence="3 5" id="KW-0520">NAD</keyword>
<evidence type="ECO:0000256" key="5">
    <source>
        <dbReference type="HAMAP-Rule" id="MF_00299"/>
    </source>
</evidence>
<proteinExistence type="inferred from homology"/>
<accession>A0A0G8C129</accession>
<dbReference type="SUPFAM" id="SSF56399">
    <property type="entry name" value="ADP-ribosylation"/>
    <property type="match status" value="1"/>
</dbReference>
<comment type="function">
    <text evidence="4 5">Removes the 2'-phosphate from RNA via an intermediate in which the phosphate is ADP-ribosylated by NAD followed by a presumed transesterification to release the RNA and generate ADP-ribose 1''-2''-cyclic phosphate (APPR&gt;P). May function as an ADP-ribosylase.</text>
</comment>
<dbReference type="EMBL" id="LCYN01000031">
    <property type="protein sequence ID" value="KKZ93450.1"/>
    <property type="molecule type" value="Genomic_DNA"/>
</dbReference>
<keyword evidence="2 5" id="KW-0808">Transferase</keyword>
<dbReference type="PANTHER" id="PTHR12684:SF2">
    <property type="entry name" value="TRNA 2'-PHOSPHOTRANSFERASE 1"/>
    <property type="match status" value="1"/>
</dbReference>
<dbReference type="InterPro" id="IPR042080">
    <property type="entry name" value="RNA_2'-PTrans_N"/>
</dbReference>
<dbReference type="InterPro" id="IPR022928">
    <property type="entry name" value="RNA_2'-PTrans_KptA"/>
</dbReference>
<dbReference type="GO" id="GO:0003950">
    <property type="term" value="F:NAD+ poly-ADP-ribosyltransferase activity"/>
    <property type="evidence" value="ECO:0007669"/>
    <property type="project" value="InterPro"/>
</dbReference>
<protein>
    <recommendedName>
        <fullName evidence="5">Probable RNA 2'-phosphotransferase</fullName>
        <ecNumber evidence="5">2.7.1.-</ecNumber>
    </recommendedName>
</protein>